<proteinExistence type="predicted"/>
<keyword evidence="2" id="KW-1185">Reference proteome</keyword>
<dbReference type="EMBL" id="JACXVP010000002">
    <property type="protein sequence ID" value="KAG5627265.1"/>
    <property type="molecule type" value="Genomic_DNA"/>
</dbReference>
<dbReference type="Proteomes" id="UP000824120">
    <property type="component" value="Chromosome 2"/>
</dbReference>
<accession>A0A9J6ASH4</accession>
<name>A0A9J6ASH4_SOLCO</name>
<comment type="caution">
    <text evidence="1">The sequence shown here is derived from an EMBL/GenBank/DDBJ whole genome shotgun (WGS) entry which is preliminary data.</text>
</comment>
<evidence type="ECO:0000313" key="2">
    <source>
        <dbReference type="Proteomes" id="UP000824120"/>
    </source>
</evidence>
<sequence length="64" mass="7078">MASKSSSRCITDQVGELDLIHCLDPQFNWRFCKTRRGKYPLGDSPSGSVSTTNVAELARTGQFL</sequence>
<evidence type="ECO:0000313" key="1">
    <source>
        <dbReference type="EMBL" id="KAG5627265.1"/>
    </source>
</evidence>
<reference evidence="1 2" key="1">
    <citation type="submission" date="2020-09" db="EMBL/GenBank/DDBJ databases">
        <title>De no assembly of potato wild relative species, Solanum commersonii.</title>
        <authorList>
            <person name="Cho K."/>
        </authorList>
    </citation>
    <scope>NUCLEOTIDE SEQUENCE [LARGE SCALE GENOMIC DNA]</scope>
    <source>
        <strain evidence="1">LZ3.2</strain>
        <tissue evidence="1">Leaf</tissue>
    </source>
</reference>
<dbReference type="AlphaFoldDB" id="A0A9J6ASH4"/>
<organism evidence="1 2">
    <name type="scientific">Solanum commersonii</name>
    <name type="common">Commerson's wild potato</name>
    <name type="synonym">Commerson's nightshade</name>
    <dbReference type="NCBI Taxonomy" id="4109"/>
    <lineage>
        <taxon>Eukaryota</taxon>
        <taxon>Viridiplantae</taxon>
        <taxon>Streptophyta</taxon>
        <taxon>Embryophyta</taxon>
        <taxon>Tracheophyta</taxon>
        <taxon>Spermatophyta</taxon>
        <taxon>Magnoliopsida</taxon>
        <taxon>eudicotyledons</taxon>
        <taxon>Gunneridae</taxon>
        <taxon>Pentapetalae</taxon>
        <taxon>asterids</taxon>
        <taxon>lamiids</taxon>
        <taxon>Solanales</taxon>
        <taxon>Solanaceae</taxon>
        <taxon>Solanoideae</taxon>
        <taxon>Solaneae</taxon>
        <taxon>Solanum</taxon>
    </lineage>
</organism>
<protein>
    <submittedName>
        <fullName evidence="1">Uncharacterized protein</fullName>
    </submittedName>
</protein>
<gene>
    <name evidence="1" type="ORF">H5410_012483</name>
</gene>